<evidence type="ECO:0000256" key="23">
    <source>
        <dbReference type="SAM" id="SignalP"/>
    </source>
</evidence>
<keyword evidence="17" id="KW-0206">Cytoskeleton</keyword>
<evidence type="ECO:0000256" key="3">
    <source>
        <dbReference type="ARBA" id="ARBA00004245"/>
    </source>
</evidence>
<keyword evidence="9" id="KW-0808">Transferase</keyword>
<dbReference type="Pfam" id="PF22586">
    <property type="entry name" value="ANCHR-like_BBOX"/>
    <property type="match status" value="1"/>
</dbReference>
<feature type="region of interest" description="Disordered" evidence="22">
    <location>
        <begin position="593"/>
        <end position="615"/>
    </location>
</feature>
<dbReference type="SUPFAM" id="SSF57850">
    <property type="entry name" value="RING/U-box"/>
    <property type="match status" value="1"/>
</dbReference>
<dbReference type="InterPro" id="IPR017903">
    <property type="entry name" value="COS_domain"/>
</dbReference>
<evidence type="ECO:0000256" key="10">
    <source>
        <dbReference type="ARBA" id="ARBA00022701"/>
    </source>
</evidence>
<dbReference type="InParanoid" id="A0A3P8VJR4"/>
<dbReference type="InterPro" id="IPR001870">
    <property type="entry name" value="B30.2/SPRY"/>
</dbReference>
<evidence type="ECO:0000256" key="14">
    <source>
        <dbReference type="ARBA" id="ARBA00022786"/>
    </source>
</evidence>
<dbReference type="PRINTS" id="PR01407">
    <property type="entry name" value="BUTYPHLNCDUF"/>
</dbReference>
<organism evidence="29 30">
    <name type="scientific">Cynoglossus semilaevis</name>
    <name type="common">Tongue sole</name>
    <dbReference type="NCBI Taxonomy" id="244447"/>
    <lineage>
        <taxon>Eukaryota</taxon>
        <taxon>Metazoa</taxon>
        <taxon>Chordata</taxon>
        <taxon>Craniata</taxon>
        <taxon>Vertebrata</taxon>
        <taxon>Euteleostomi</taxon>
        <taxon>Actinopterygii</taxon>
        <taxon>Neopterygii</taxon>
        <taxon>Teleostei</taxon>
        <taxon>Neoteleostei</taxon>
        <taxon>Acanthomorphata</taxon>
        <taxon>Carangaria</taxon>
        <taxon>Pleuronectiformes</taxon>
        <taxon>Pleuronectoidei</taxon>
        <taxon>Cynoglossidae</taxon>
        <taxon>Cynoglossinae</taxon>
        <taxon>Cynoglossus</taxon>
    </lineage>
</organism>
<evidence type="ECO:0000259" key="24">
    <source>
        <dbReference type="PROSITE" id="PS50089"/>
    </source>
</evidence>
<dbReference type="FunFam" id="3.30.40.10:FF:000014">
    <property type="entry name" value="probable E3 ubiquitin-protein ligase MID2"/>
    <property type="match status" value="1"/>
</dbReference>
<reference evidence="29" key="2">
    <citation type="submission" date="2025-08" db="UniProtKB">
        <authorList>
            <consortium name="Ensembl"/>
        </authorList>
    </citation>
    <scope>IDENTIFICATION</scope>
</reference>
<feature type="domain" description="COS" evidence="28">
    <location>
        <begin position="442"/>
        <end position="501"/>
    </location>
</feature>
<feature type="signal peptide" evidence="23">
    <location>
        <begin position="1"/>
        <end position="18"/>
    </location>
</feature>
<feature type="compositionally biased region" description="Basic and acidic residues" evidence="22">
    <location>
        <begin position="54"/>
        <end position="68"/>
    </location>
</feature>
<dbReference type="PROSITE" id="PS00518">
    <property type="entry name" value="ZF_RING_1"/>
    <property type="match status" value="1"/>
</dbReference>
<dbReference type="EC" id="2.3.2.27" evidence="5"/>
<feature type="domain" description="B30.2/SPRY" evidence="26">
    <location>
        <begin position="588"/>
        <end position="781"/>
    </location>
</feature>
<dbReference type="PROSITE" id="PS50188">
    <property type="entry name" value="B302_SPRY"/>
    <property type="match status" value="1"/>
</dbReference>
<keyword evidence="15" id="KW-0862">Zinc</keyword>
<dbReference type="InterPro" id="IPR050617">
    <property type="entry name" value="E3_ligase_FN3/SPRY"/>
</dbReference>
<protein>
    <recommendedName>
        <fullName evidence="6">E3 ubiquitin-protein ligase Midline-1</fullName>
        <ecNumber evidence="5">2.3.2.27</ecNumber>
    </recommendedName>
    <alternativeName>
        <fullName evidence="18">RING finger protein Midline-1</fullName>
    </alternativeName>
    <alternativeName>
        <fullName evidence="20">RING-type E3 ubiquitin transferase Midline-1</fullName>
    </alternativeName>
    <alternativeName>
        <fullName evidence="19">Tripartite motif-containing protein 18</fullName>
    </alternativeName>
</protein>
<dbReference type="Gene3D" id="3.30.40.10">
    <property type="entry name" value="Zinc/RING finger domain, C3HC4 (zinc finger)"/>
    <property type="match status" value="1"/>
</dbReference>
<comment type="subcellular location">
    <subcellularLocation>
        <location evidence="3">Cytoplasm</location>
        <location evidence="3">Cytoskeleton</location>
    </subcellularLocation>
</comment>
<evidence type="ECO:0000256" key="2">
    <source>
        <dbReference type="ARBA" id="ARBA00002369"/>
    </source>
</evidence>
<dbReference type="Gene3D" id="4.10.830.40">
    <property type="match status" value="1"/>
</dbReference>
<sequence length="789" mass="88932">MIHASTFWVISVFISAAAKVHLATTQWTEEKDTTIYLPVSVPTGGSILSESTHWHQEQLQGRTDEGQSRNESGCRQTSLGSAVSRLRLAHEYPPSQSRAERNSCSASLDFADSFSLFCLKMETLESELTCPICLELFEDPLLLPCAHSLCFNCAHRILVSHCTPSEPVQSINAFQCPTCRYVITLNQRGLEGLKRNVTLQNIIDRYQKVSLSGPNSPSETRRERAAPDSKAMTSPGIRVQCQFCEQDPPLDAVKTCVTCEVSYCDECLKATHPNKKPFTSHRLIEPLLDSHLRGLMCLEHEDEKVNMYCVTDEQLICALCKLVGRHRDHQVAALGDRYDKLKQALDSNLSNLIKRTSELESLMGKLIQTCQNVEVNASRQENKLLEECELLINIVQQRRQVIATKIKEGKSVRMRKLAQQIASCKQCIERSSSLITQADQTLKETDHTRFLQTAKNTCERVSMATASSQILIPEINLNDTFDSFVLDFTREKKMLEGLDYLTAPNPPAIREELCTASYDTITVHWTTDDEFSVITYELQYAIFTSHSNVVSLCNSADSWMIVPNIKQNHYTVHGLQCGTKYIFIVKAINQAGNRSSEPGKLKTNSQPFKLDSKSAHRKLRISHDNLTVERDESLSKKSHSQDRFSSHSSYGVTGNVYIDSGRHYWEVLIGGSTWFAVGITYKSAPKHEWIGKNSASWVISRCNNSWVVRHNSKEMTVEPSPHLRRLGVLLDYDSGSLSFYDAVSSQHLYTFDIAFAQPICPVFNVWNRCLTILTGLPIPDHLEGTEFNN</sequence>
<dbReference type="InterPro" id="IPR036116">
    <property type="entry name" value="FN3_sf"/>
</dbReference>
<evidence type="ECO:0000256" key="9">
    <source>
        <dbReference type="ARBA" id="ARBA00022679"/>
    </source>
</evidence>
<comment type="function">
    <text evidence="2">Has E3 ubiquitin ligase activity towards IGBP1, promoting its monoubiquitination, which results in deprotection of the catalytic subunit of protein phosphatase PP2A, and its subsequent degradation by polyubiquitination.</text>
</comment>
<dbReference type="Gene3D" id="2.60.120.920">
    <property type="match status" value="1"/>
</dbReference>
<evidence type="ECO:0000259" key="26">
    <source>
        <dbReference type="PROSITE" id="PS50188"/>
    </source>
</evidence>
<dbReference type="GO" id="GO:0008270">
    <property type="term" value="F:zinc ion binding"/>
    <property type="evidence" value="ECO:0007669"/>
    <property type="project" value="UniProtKB-KW"/>
</dbReference>
<evidence type="ECO:0000259" key="27">
    <source>
        <dbReference type="PROSITE" id="PS50853"/>
    </source>
</evidence>
<evidence type="ECO:0000256" key="12">
    <source>
        <dbReference type="ARBA" id="ARBA00022737"/>
    </source>
</evidence>
<keyword evidence="8" id="KW-0597">Phosphoprotein</keyword>
<evidence type="ECO:0000313" key="29">
    <source>
        <dbReference type="Ensembl" id="ENSCSEP00000015513.1"/>
    </source>
</evidence>
<dbReference type="InterPro" id="IPR003961">
    <property type="entry name" value="FN3_dom"/>
</dbReference>
<evidence type="ECO:0000259" key="25">
    <source>
        <dbReference type="PROSITE" id="PS50119"/>
    </source>
</evidence>
<dbReference type="Proteomes" id="UP000265120">
    <property type="component" value="Chromosome 16"/>
</dbReference>
<keyword evidence="7" id="KW-0963">Cytoplasm</keyword>
<keyword evidence="12" id="KW-0677">Repeat</keyword>
<dbReference type="Gene3D" id="2.60.40.10">
    <property type="entry name" value="Immunoglobulins"/>
    <property type="match status" value="1"/>
</dbReference>
<dbReference type="FunFam" id="4.10.830.40:FF:000002">
    <property type="entry name" value="probable E3 ubiquitin-protein ligase MID2"/>
    <property type="match status" value="1"/>
</dbReference>
<evidence type="ECO:0000256" key="4">
    <source>
        <dbReference type="ARBA" id="ARBA00008518"/>
    </source>
</evidence>
<dbReference type="InterPro" id="IPR001841">
    <property type="entry name" value="Znf_RING"/>
</dbReference>
<dbReference type="SUPFAM" id="SSF49899">
    <property type="entry name" value="Concanavalin A-like lectins/glucanases"/>
    <property type="match status" value="1"/>
</dbReference>
<dbReference type="AlphaFoldDB" id="A0A3P8VJR4"/>
<evidence type="ECO:0000256" key="21">
    <source>
        <dbReference type="PROSITE-ProRule" id="PRU00024"/>
    </source>
</evidence>
<evidence type="ECO:0000256" key="20">
    <source>
        <dbReference type="ARBA" id="ARBA00033203"/>
    </source>
</evidence>
<dbReference type="Pfam" id="PF00622">
    <property type="entry name" value="SPRY"/>
    <property type="match status" value="1"/>
</dbReference>
<accession>A0A3P8VJR4</accession>
<dbReference type="SUPFAM" id="SSF57845">
    <property type="entry name" value="B-box zinc-binding domain"/>
    <property type="match status" value="1"/>
</dbReference>
<dbReference type="InterPro" id="IPR017907">
    <property type="entry name" value="Znf_RING_CS"/>
</dbReference>
<dbReference type="PROSITE" id="PS50853">
    <property type="entry name" value="FN3"/>
    <property type="match status" value="1"/>
</dbReference>
<dbReference type="CDD" id="cd00063">
    <property type="entry name" value="FN3"/>
    <property type="match status" value="1"/>
</dbReference>
<dbReference type="InterPro" id="IPR013320">
    <property type="entry name" value="ConA-like_dom_sf"/>
</dbReference>
<dbReference type="Pfam" id="PF00643">
    <property type="entry name" value="zf-B_box"/>
    <property type="match status" value="1"/>
</dbReference>
<dbReference type="InterPro" id="IPR040859">
    <property type="entry name" value="Midline-1_COS"/>
</dbReference>
<dbReference type="Ensembl" id="ENSCSET00000015702.1">
    <property type="protein sequence ID" value="ENSCSEP00000015513.1"/>
    <property type="gene ID" value="ENSCSEG00000009957.1"/>
</dbReference>
<dbReference type="InterPro" id="IPR047095">
    <property type="entry name" value="MID1_Bbox1_Zfn"/>
</dbReference>
<evidence type="ECO:0000256" key="17">
    <source>
        <dbReference type="ARBA" id="ARBA00023212"/>
    </source>
</evidence>
<feature type="compositionally biased region" description="Polar residues" evidence="22">
    <location>
        <begin position="593"/>
        <end position="607"/>
    </location>
</feature>
<evidence type="ECO:0000256" key="11">
    <source>
        <dbReference type="ARBA" id="ARBA00022723"/>
    </source>
</evidence>
<proteinExistence type="inferred from homology"/>
<dbReference type="STRING" id="244447.ENSCSEP00000015513"/>
<dbReference type="PROSITE" id="PS50089">
    <property type="entry name" value="ZF_RING_2"/>
    <property type="match status" value="1"/>
</dbReference>
<comment type="catalytic activity">
    <reaction evidence="1">
        <text>S-ubiquitinyl-[E2 ubiquitin-conjugating enzyme]-L-cysteine + [acceptor protein]-L-lysine = [E2 ubiquitin-conjugating enzyme]-L-cysteine + N(6)-ubiquitinyl-[acceptor protein]-L-lysine.</text>
        <dbReference type="EC" id="2.3.2.27"/>
    </reaction>
</comment>
<dbReference type="GO" id="GO:0070507">
    <property type="term" value="P:regulation of microtubule cytoskeleton organization"/>
    <property type="evidence" value="ECO:0007669"/>
    <property type="project" value="TreeGrafter"/>
</dbReference>
<reference evidence="29" key="3">
    <citation type="submission" date="2025-09" db="UniProtKB">
        <authorList>
            <consortium name="Ensembl"/>
        </authorList>
    </citation>
    <scope>IDENTIFICATION</scope>
</reference>
<dbReference type="InterPro" id="IPR027370">
    <property type="entry name" value="Znf-RING_euk"/>
</dbReference>
<dbReference type="Gene3D" id="3.30.160.60">
    <property type="entry name" value="Classic Zinc Finger"/>
    <property type="match status" value="1"/>
</dbReference>
<name>A0A3P8VJR4_CYNSE</name>
<evidence type="ECO:0000256" key="19">
    <source>
        <dbReference type="ARBA" id="ARBA00032675"/>
    </source>
</evidence>
<dbReference type="SMART" id="SM00060">
    <property type="entry name" value="FN3"/>
    <property type="match status" value="1"/>
</dbReference>
<dbReference type="PANTHER" id="PTHR24099:SF23">
    <property type="entry name" value="E3 UBIQUITIN-PROTEIN LIGASE MIDLINE-1"/>
    <property type="match status" value="1"/>
</dbReference>
<dbReference type="Pfam" id="PF18568">
    <property type="entry name" value="COS"/>
    <property type="match status" value="1"/>
</dbReference>
<dbReference type="PANTHER" id="PTHR24099">
    <property type="entry name" value="E3 UBIQUITIN-PROTEIN LIGASE TRIM36-RELATED"/>
    <property type="match status" value="1"/>
</dbReference>
<feature type="domain" description="B box-type" evidence="25">
    <location>
        <begin position="292"/>
        <end position="334"/>
    </location>
</feature>
<dbReference type="GeneTree" id="ENSGT00940000155821"/>
<dbReference type="GO" id="GO:0005737">
    <property type="term" value="C:cytoplasm"/>
    <property type="evidence" value="ECO:0007669"/>
    <property type="project" value="TreeGrafter"/>
</dbReference>
<evidence type="ECO:0000259" key="28">
    <source>
        <dbReference type="PROSITE" id="PS51262"/>
    </source>
</evidence>
<dbReference type="InterPro" id="IPR013083">
    <property type="entry name" value="Znf_RING/FYVE/PHD"/>
</dbReference>
<dbReference type="InterPro" id="IPR003649">
    <property type="entry name" value="Bbox_C"/>
</dbReference>
<keyword evidence="16" id="KW-0175">Coiled coil</keyword>
<dbReference type="InterPro" id="IPR000315">
    <property type="entry name" value="Znf_B-box"/>
</dbReference>
<evidence type="ECO:0000256" key="22">
    <source>
        <dbReference type="SAM" id="MobiDB-lite"/>
    </source>
</evidence>
<evidence type="ECO:0000256" key="13">
    <source>
        <dbReference type="ARBA" id="ARBA00022771"/>
    </source>
</evidence>
<evidence type="ECO:0000256" key="18">
    <source>
        <dbReference type="ARBA" id="ARBA00031380"/>
    </source>
</evidence>
<dbReference type="PROSITE" id="PS50119">
    <property type="entry name" value="ZF_BBOX"/>
    <property type="match status" value="1"/>
</dbReference>
<reference evidence="29 30" key="1">
    <citation type="journal article" date="2014" name="Nat. Genet.">
        <title>Whole-genome sequence of a flatfish provides insights into ZW sex chromosome evolution and adaptation to a benthic lifestyle.</title>
        <authorList>
            <person name="Chen S."/>
            <person name="Zhang G."/>
            <person name="Shao C."/>
            <person name="Huang Q."/>
            <person name="Liu G."/>
            <person name="Zhang P."/>
            <person name="Song W."/>
            <person name="An N."/>
            <person name="Chalopin D."/>
            <person name="Volff J.N."/>
            <person name="Hong Y."/>
            <person name="Li Q."/>
            <person name="Sha Z."/>
            <person name="Zhou H."/>
            <person name="Xie M."/>
            <person name="Yu Q."/>
            <person name="Liu Y."/>
            <person name="Xiang H."/>
            <person name="Wang N."/>
            <person name="Wu K."/>
            <person name="Yang C."/>
            <person name="Zhou Q."/>
            <person name="Liao X."/>
            <person name="Yang L."/>
            <person name="Hu Q."/>
            <person name="Zhang J."/>
            <person name="Meng L."/>
            <person name="Jin L."/>
            <person name="Tian Y."/>
            <person name="Lian J."/>
            <person name="Yang J."/>
            <person name="Miao G."/>
            <person name="Liu S."/>
            <person name="Liang Z."/>
            <person name="Yan F."/>
            <person name="Li Y."/>
            <person name="Sun B."/>
            <person name="Zhang H."/>
            <person name="Zhang J."/>
            <person name="Zhu Y."/>
            <person name="Du M."/>
            <person name="Zhao Y."/>
            <person name="Schartl M."/>
            <person name="Tang Q."/>
            <person name="Wang J."/>
        </authorList>
    </citation>
    <scope>NUCLEOTIDE SEQUENCE</scope>
</reference>
<feature type="region of interest" description="Disordered" evidence="22">
    <location>
        <begin position="210"/>
        <end position="229"/>
    </location>
</feature>
<dbReference type="Pfam" id="PF13445">
    <property type="entry name" value="zf-RING_UBOX"/>
    <property type="match status" value="1"/>
</dbReference>
<keyword evidence="14" id="KW-0833">Ubl conjugation pathway</keyword>
<dbReference type="SMART" id="SM00449">
    <property type="entry name" value="SPRY"/>
    <property type="match status" value="1"/>
</dbReference>
<dbReference type="PROSITE" id="PS51262">
    <property type="entry name" value="COS"/>
    <property type="match status" value="1"/>
</dbReference>
<feature type="region of interest" description="Disordered" evidence="22">
    <location>
        <begin position="54"/>
        <end position="74"/>
    </location>
</feature>
<dbReference type="InterPro" id="IPR013783">
    <property type="entry name" value="Ig-like_fold"/>
</dbReference>
<keyword evidence="11" id="KW-0479">Metal-binding</keyword>
<evidence type="ECO:0000256" key="16">
    <source>
        <dbReference type="ARBA" id="ARBA00023054"/>
    </source>
</evidence>
<dbReference type="GO" id="GO:0005874">
    <property type="term" value="C:microtubule"/>
    <property type="evidence" value="ECO:0007669"/>
    <property type="project" value="UniProtKB-KW"/>
</dbReference>
<feature type="domain" description="RING-type" evidence="24">
    <location>
        <begin position="130"/>
        <end position="180"/>
    </location>
</feature>
<evidence type="ECO:0000256" key="15">
    <source>
        <dbReference type="ARBA" id="ARBA00022833"/>
    </source>
</evidence>
<dbReference type="InterPro" id="IPR003879">
    <property type="entry name" value="Butyrophylin_SPRY"/>
</dbReference>
<keyword evidence="23" id="KW-0732">Signal</keyword>
<dbReference type="SMART" id="SM00184">
    <property type="entry name" value="RING"/>
    <property type="match status" value="1"/>
</dbReference>
<dbReference type="CDD" id="cd19836">
    <property type="entry name" value="Bbox1_MID1_C-I"/>
    <property type="match status" value="1"/>
</dbReference>
<dbReference type="GO" id="GO:0061630">
    <property type="term" value="F:ubiquitin protein ligase activity"/>
    <property type="evidence" value="ECO:0007669"/>
    <property type="project" value="UniProtKB-EC"/>
</dbReference>
<evidence type="ECO:0000313" key="30">
    <source>
        <dbReference type="Proteomes" id="UP000265120"/>
    </source>
</evidence>
<evidence type="ECO:0000256" key="7">
    <source>
        <dbReference type="ARBA" id="ARBA00022490"/>
    </source>
</evidence>
<dbReference type="InterPro" id="IPR003877">
    <property type="entry name" value="SPRY_dom"/>
</dbReference>
<feature type="chain" id="PRO_5017991112" description="E3 ubiquitin-protein ligase Midline-1" evidence="23">
    <location>
        <begin position="19"/>
        <end position="789"/>
    </location>
</feature>
<evidence type="ECO:0000256" key="5">
    <source>
        <dbReference type="ARBA" id="ARBA00012483"/>
    </source>
</evidence>
<comment type="similarity">
    <text evidence="4">Belongs to the TRIM/RBCC family.</text>
</comment>
<dbReference type="SMART" id="SM00502">
    <property type="entry name" value="BBC"/>
    <property type="match status" value="1"/>
</dbReference>
<dbReference type="CDD" id="cd19822">
    <property type="entry name" value="Bbox2_MID1_C-I"/>
    <property type="match status" value="1"/>
</dbReference>
<evidence type="ECO:0000256" key="8">
    <source>
        <dbReference type="ARBA" id="ARBA00022553"/>
    </source>
</evidence>
<dbReference type="SMART" id="SM00336">
    <property type="entry name" value="BBOX"/>
    <property type="match status" value="2"/>
</dbReference>
<dbReference type="SUPFAM" id="SSF49265">
    <property type="entry name" value="Fibronectin type III"/>
    <property type="match status" value="1"/>
</dbReference>
<dbReference type="InterPro" id="IPR027727">
    <property type="entry name" value="MID1_Bbox2_Zfn"/>
</dbReference>
<evidence type="ECO:0000256" key="1">
    <source>
        <dbReference type="ARBA" id="ARBA00000900"/>
    </source>
</evidence>
<keyword evidence="13 21" id="KW-0863">Zinc-finger</keyword>
<keyword evidence="30" id="KW-1185">Reference proteome</keyword>
<feature type="domain" description="Fibronectin type-III" evidence="27">
    <location>
        <begin position="506"/>
        <end position="606"/>
    </location>
</feature>
<keyword evidence="10" id="KW-0493">Microtubule</keyword>
<evidence type="ECO:0000256" key="6">
    <source>
        <dbReference type="ARBA" id="ARBA00013586"/>
    </source>
</evidence>
<dbReference type="InterPro" id="IPR043136">
    <property type="entry name" value="B30.2/SPRY_sf"/>
</dbReference>
<dbReference type="Pfam" id="PF00041">
    <property type="entry name" value="fn3"/>
    <property type="match status" value="1"/>
</dbReference>